<dbReference type="InterPro" id="IPR003342">
    <property type="entry name" value="ArnT-like_N"/>
</dbReference>
<evidence type="ECO:0000256" key="1">
    <source>
        <dbReference type="ARBA" id="ARBA00004477"/>
    </source>
</evidence>
<dbReference type="SUPFAM" id="SSF82109">
    <property type="entry name" value="MIR domain"/>
    <property type="match status" value="1"/>
</dbReference>
<dbReference type="GO" id="GO:0031502">
    <property type="term" value="C:dolichyl-phosphate-mannose-protein mannosyltransferase complex"/>
    <property type="evidence" value="ECO:0007669"/>
    <property type="project" value="UniProtKB-ARBA"/>
</dbReference>
<feature type="compositionally biased region" description="Basic and acidic residues" evidence="16">
    <location>
        <begin position="913"/>
        <end position="928"/>
    </location>
</feature>
<sequence length="947" mass="105492">MAKPSRTSNSTGPAKAARAPAARAVVKKHDDYTSDGVVDRDVLLLPGSDYQVMIVVTILAAVVRLFRIYQPSSVVFDEVHFGGFASKYIKGRFFMDVHPPLAKLLLTLAGWLAGFNGDFDFKDIGKDYLEPGVPYVAMRMVPAICGILLVPTMFLTLKAAGCRTMTAAMGACLIVFENGLLTQARLILLDSPLMIMTAVTALAFTSFTNQHELGPSHAFQPSWWLWLALTGLSLGATVSVKWVGLFTIAWVGSLTVLQLWVLLGDAKTVTPRLFAKHVVARVLCLIVIPLTFYMAMFAIHFMCLVNPGDGDGFMSSEFQATLNSKSMQDVPVDVAFGSRVSIRHHNTQGGYLHSHNLMYPTGSKQQQITLYPHKDENNVWLLENMTQPLDINGEPINGSNAWDFANPPNFIKDGDTIKLYHSTTNRRLHSHDVRPPVTEADWQNEVSAYGYEGFEGDANDYFRVEIIKKMSDGEDAKNRLRTIQTKFKLVHIMTGCVLFSHKVKLPEWASEQQEVTCAKGGTLPNSVWYIEQNEHPQLGETAEKVNYRNPGFFGKFWELQKVMWNTNAGLVESHAWDSRPPSWPILRRGINFWGKDNRQIYLIGNPIIWWSSTVAIAIFVVFKGFAVLRWQRGFKDYDNTVFKRFDYEIGTSVLGWAFHYFPFYLMQRQLFLHHYFPALYFAVIALCQTYDYVTARIPGIGLRERPIIGKLGAVIFLTLSIVAFGLYSPLAYGNPWTQSACRQVKLFDTWDWDCNTFFTEYSQYAAQSINANADIHKTSSPLEPSKAPELAQQPAGDQKPLVDRGQMSDAPAALVSPPPEAAPAGHSIVSKEEKVEYRDQDGNLLGPEQVKALEGKVSFKTRYETRTRLVDAQGNEIPQPEDAGVAPPHPDVEGADPETAGIPEPEVQGKPVVQKDVKADESKEENLAKSDASAAKPASEGSEATVQ</sequence>
<gene>
    <name evidence="18" type="ORF">D0Z07_3222</name>
</gene>
<keyword evidence="19" id="KW-1185">Reference proteome</keyword>
<dbReference type="EMBL" id="VNKQ01000006">
    <property type="protein sequence ID" value="KAG0650080.1"/>
    <property type="molecule type" value="Genomic_DNA"/>
</dbReference>
<evidence type="ECO:0000256" key="13">
    <source>
        <dbReference type="ARBA" id="ARBA00045085"/>
    </source>
</evidence>
<feature type="region of interest" description="Disordered" evidence="16">
    <location>
        <begin position="776"/>
        <end position="826"/>
    </location>
</feature>
<keyword evidence="5 15" id="KW-0328">Glycosyltransferase</keyword>
<evidence type="ECO:0000256" key="11">
    <source>
        <dbReference type="ARBA" id="ARBA00023136"/>
    </source>
</evidence>
<comment type="catalytic activity">
    <reaction evidence="14 15">
        <text>a di-trans,poly-cis-dolichyl beta-D-mannosyl phosphate + L-seryl-[protein] = 3-O-(alpha-D-mannosyl)-L-seryl-[protein] + a di-trans,poly-cis-dolichyl phosphate + H(+)</text>
        <dbReference type="Rhea" id="RHEA:17377"/>
        <dbReference type="Rhea" id="RHEA-COMP:9863"/>
        <dbReference type="Rhea" id="RHEA-COMP:13546"/>
        <dbReference type="Rhea" id="RHEA-COMP:19498"/>
        <dbReference type="Rhea" id="RHEA-COMP:19501"/>
        <dbReference type="ChEBI" id="CHEBI:15378"/>
        <dbReference type="ChEBI" id="CHEBI:29999"/>
        <dbReference type="ChEBI" id="CHEBI:57683"/>
        <dbReference type="ChEBI" id="CHEBI:58211"/>
        <dbReference type="ChEBI" id="CHEBI:137321"/>
        <dbReference type="EC" id="2.4.1.109"/>
    </reaction>
</comment>
<feature type="domain" description="MIR" evidence="17">
    <location>
        <begin position="331"/>
        <end position="385"/>
    </location>
</feature>
<feature type="transmembrane region" description="Helical" evidence="15">
    <location>
        <begin position="278"/>
        <end position="299"/>
    </location>
</feature>
<evidence type="ECO:0000256" key="14">
    <source>
        <dbReference type="ARBA" id="ARBA00045102"/>
    </source>
</evidence>
<feature type="transmembrane region" description="Helical" evidence="15">
    <location>
        <begin position="97"/>
        <end position="115"/>
    </location>
</feature>
<dbReference type="PROSITE" id="PS50919">
    <property type="entry name" value="MIR"/>
    <property type="match status" value="3"/>
</dbReference>
<evidence type="ECO:0000256" key="8">
    <source>
        <dbReference type="ARBA" id="ARBA00022737"/>
    </source>
</evidence>
<evidence type="ECO:0000259" key="17">
    <source>
        <dbReference type="PROSITE" id="PS50919"/>
    </source>
</evidence>
<evidence type="ECO:0000256" key="4">
    <source>
        <dbReference type="ARBA" id="ARBA00012839"/>
    </source>
</evidence>
<dbReference type="Gene3D" id="2.80.10.50">
    <property type="match status" value="1"/>
</dbReference>
<feature type="transmembrane region" description="Helical" evidence="15">
    <location>
        <begin position="711"/>
        <end position="732"/>
    </location>
</feature>
<comment type="function">
    <text evidence="15">Transfers mannose from Dol-P-mannose to Ser or Thr residues on proteins.</text>
</comment>
<feature type="domain" description="MIR" evidence="17">
    <location>
        <begin position="477"/>
        <end position="533"/>
    </location>
</feature>
<dbReference type="PANTHER" id="PTHR10050">
    <property type="entry name" value="DOLICHYL-PHOSPHATE-MANNOSE--PROTEIN MANNOSYLTRANSFERASE"/>
    <property type="match status" value="1"/>
</dbReference>
<dbReference type="Proteomes" id="UP000785200">
    <property type="component" value="Unassembled WGS sequence"/>
</dbReference>
<dbReference type="Pfam" id="PF16192">
    <property type="entry name" value="PMT_4TMC"/>
    <property type="match status" value="1"/>
</dbReference>
<dbReference type="InterPro" id="IPR027005">
    <property type="entry name" value="PMT-like"/>
</dbReference>
<dbReference type="FunFam" id="2.80.10.50:FF:000034">
    <property type="entry name" value="Dolichyl-phosphate-mannose-protein mannosyltransferase 1"/>
    <property type="match status" value="1"/>
</dbReference>
<comment type="similarity">
    <text evidence="3 15">Belongs to the glycosyltransferase 39 family.</text>
</comment>
<feature type="transmembrane region" description="Helical" evidence="15">
    <location>
        <begin position="672"/>
        <end position="690"/>
    </location>
</feature>
<feature type="transmembrane region" description="Helical" evidence="15">
    <location>
        <begin position="135"/>
        <end position="155"/>
    </location>
</feature>
<keyword evidence="7 15" id="KW-0812">Transmembrane</keyword>
<dbReference type="PANTHER" id="PTHR10050:SF50">
    <property type="entry name" value="DOLICHYL-PHOSPHATE-MANNOSE--PROTEIN MANNOSYLTRANSFERASE 1-RELATED"/>
    <property type="match status" value="1"/>
</dbReference>
<dbReference type="AlphaFoldDB" id="A0A9P6VM25"/>
<feature type="compositionally biased region" description="Low complexity" evidence="16">
    <location>
        <begin position="929"/>
        <end position="939"/>
    </location>
</feature>
<comment type="subcellular location">
    <subcellularLocation>
        <location evidence="1 15">Endoplasmic reticulum membrane</location>
        <topology evidence="1 15">Multi-pass membrane protein</topology>
    </subcellularLocation>
</comment>
<dbReference type="InterPro" id="IPR032421">
    <property type="entry name" value="PMT_4TMC"/>
</dbReference>
<name>A0A9P6VM25_9HELO</name>
<evidence type="ECO:0000256" key="7">
    <source>
        <dbReference type="ARBA" id="ARBA00022692"/>
    </source>
</evidence>
<feature type="transmembrane region" description="Helical" evidence="15">
    <location>
        <begin position="649"/>
        <end position="666"/>
    </location>
</feature>
<dbReference type="GO" id="GO:0004169">
    <property type="term" value="F:dolichyl-phosphate-mannose-protein mannosyltransferase activity"/>
    <property type="evidence" value="ECO:0007669"/>
    <property type="project" value="UniProtKB-UniRule"/>
</dbReference>
<evidence type="ECO:0000256" key="10">
    <source>
        <dbReference type="ARBA" id="ARBA00022989"/>
    </source>
</evidence>
<dbReference type="CDD" id="cd23283">
    <property type="entry name" value="beta-trefoil_MIR_PMT1-like"/>
    <property type="match status" value="1"/>
</dbReference>
<comment type="pathway">
    <text evidence="2 15">Protein modification; protein glycosylation.</text>
</comment>
<evidence type="ECO:0000256" key="3">
    <source>
        <dbReference type="ARBA" id="ARBA00007222"/>
    </source>
</evidence>
<feature type="domain" description="MIR" evidence="17">
    <location>
        <begin position="408"/>
        <end position="467"/>
    </location>
</feature>
<dbReference type="InterPro" id="IPR036300">
    <property type="entry name" value="MIR_dom_sf"/>
</dbReference>
<evidence type="ECO:0000256" key="15">
    <source>
        <dbReference type="RuleBase" id="RU367007"/>
    </source>
</evidence>
<evidence type="ECO:0000256" key="6">
    <source>
        <dbReference type="ARBA" id="ARBA00022679"/>
    </source>
</evidence>
<keyword evidence="10 15" id="KW-1133">Transmembrane helix</keyword>
<reference evidence="18" key="1">
    <citation type="submission" date="2019-07" db="EMBL/GenBank/DDBJ databases">
        <title>Hyphodiscus hymeniophilus genome sequencing and assembly.</title>
        <authorList>
            <person name="Kramer G."/>
            <person name="Nodwell J."/>
        </authorList>
    </citation>
    <scope>NUCLEOTIDE SEQUENCE</scope>
    <source>
        <strain evidence="18">ATCC 34498</strain>
    </source>
</reference>
<evidence type="ECO:0000313" key="19">
    <source>
        <dbReference type="Proteomes" id="UP000785200"/>
    </source>
</evidence>
<proteinExistence type="inferred from homology"/>
<keyword evidence="11 15" id="KW-0472">Membrane</keyword>
<dbReference type="Pfam" id="PF02815">
    <property type="entry name" value="MIR"/>
    <property type="match status" value="1"/>
</dbReference>
<dbReference type="SMART" id="SM00472">
    <property type="entry name" value="MIR"/>
    <property type="match status" value="3"/>
</dbReference>
<feature type="region of interest" description="Disordered" evidence="16">
    <location>
        <begin position="869"/>
        <end position="947"/>
    </location>
</feature>
<keyword evidence="12" id="KW-0325">Glycoprotein</keyword>
<organism evidence="18 19">
    <name type="scientific">Hyphodiscus hymeniophilus</name>
    <dbReference type="NCBI Taxonomy" id="353542"/>
    <lineage>
        <taxon>Eukaryota</taxon>
        <taxon>Fungi</taxon>
        <taxon>Dikarya</taxon>
        <taxon>Ascomycota</taxon>
        <taxon>Pezizomycotina</taxon>
        <taxon>Leotiomycetes</taxon>
        <taxon>Helotiales</taxon>
        <taxon>Hyphodiscaceae</taxon>
        <taxon>Hyphodiscus</taxon>
    </lineage>
</organism>
<protein>
    <recommendedName>
        <fullName evidence="4 15">Dolichyl-phosphate-mannose--protein mannosyltransferase</fullName>
        <ecNumber evidence="4 15">2.4.1.109</ecNumber>
    </recommendedName>
</protein>
<evidence type="ECO:0000256" key="12">
    <source>
        <dbReference type="ARBA" id="ARBA00023180"/>
    </source>
</evidence>
<evidence type="ECO:0000256" key="5">
    <source>
        <dbReference type="ARBA" id="ARBA00022676"/>
    </source>
</evidence>
<evidence type="ECO:0000256" key="16">
    <source>
        <dbReference type="SAM" id="MobiDB-lite"/>
    </source>
</evidence>
<feature type="transmembrane region" description="Helical" evidence="15">
    <location>
        <begin position="248"/>
        <end position="266"/>
    </location>
</feature>
<feature type="transmembrane region" description="Helical" evidence="15">
    <location>
        <begin position="607"/>
        <end position="628"/>
    </location>
</feature>
<comment type="catalytic activity">
    <reaction evidence="13 15">
        <text>a di-trans,poly-cis-dolichyl beta-D-mannosyl phosphate + L-threonyl-[protein] = 3-O-(alpha-D-mannosyl)-L-threonyl-[protein] + a di-trans,poly-cis-dolichyl phosphate + H(+)</text>
        <dbReference type="Rhea" id="RHEA:53396"/>
        <dbReference type="Rhea" id="RHEA-COMP:11060"/>
        <dbReference type="Rhea" id="RHEA-COMP:13547"/>
        <dbReference type="Rhea" id="RHEA-COMP:19498"/>
        <dbReference type="Rhea" id="RHEA-COMP:19501"/>
        <dbReference type="ChEBI" id="CHEBI:15378"/>
        <dbReference type="ChEBI" id="CHEBI:30013"/>
        <dbReference type="ChEBI" id="CHEBI:57683"/>
        <dbReference type="ChEBI" id="CHEBI:58211"/>
        <dbReference type="ChEBI" id="CHEBI:137323"/>
        <dbReference type="EC" id="2.4.1.109"/>
    </reaction>
</comment>
<keyword evidence="8" id="KW-0677">Repeat</keyword>
<accession>A0A9P6VM25</accession>
<dbReference type="InterPro" id="IPR016093">
    <property type="entry name" value="MIR_motif"/>
</dbReference>
<comment type="caution">
    <text evidence="18">The sequence shown here is derived from an EMBL/GenBank/DDBJ whole genome shotgun (WGS) entry which is preliminary data.</text>
</comment>
<feature type="transmembrane region" description="Helical" evidence="15">
    <location>
        <begin position="193"/>
        <end position="211"/>
    </location>
</feature>
<evidence type="ECO:0000256" key="9">
    <source>
        <dbReference type="ARBA" id="ARBA00022824"/>
    </source>
</evidence>
<dbReference type="EC" id="2.4.1.109" evidence="4 15"/>
<evidence type="ECO:0000313" key="18">
    <source>
        <dbReference type="EMBL" id="KAG0650080.1"/>
    </source>
</evidence>
<dbReference type="OrthoDB" id="292747at2759"/>
<evidence type="ECO:0000256" key="2">
    <source>
        <dbReference type="ARBA" id="ARBA00004922"/>
    </source>
</evidence>
<keyword evidence="9 15" id="KW-0256">Endoplasmic reticulum</keyword>
<dbReference type="Pfam" id="PF02366">
    <property type="entry name" value="PMT"/>
    <property type="match status" value="1"/>
</dbReference>
<keyword evidence="6 15" id="KW-0808">Transferase</keyword>